<feature type="transmembrane region" description="Helical" evidence="1">
    <location>
        <begin position="115"/>
        <end position="137"/>
    </location>
</feature>
<dbReference type="EMBL" id="CDMW01000001">
    <property type="protein sequence ID" value="CEL91496.1"/>
    <property type="molecule type" value="Genomic_DNA"/>
</dbReference>
<accession>A0A0B7GP91</accession>
<name>A0A0B7GP91_STRSA</name>
<gene>
    <name evidence="2" type="ORF">SSV_2228</name>
</gene>
<feature type="transmembrane region" description="Helical" evidence="1">
    <location>
        <begin position="32"/>
        <end position="56"/>
    </location>
</feature>
<evidence type="ECO:0008006" key="4">
    <source>
        <dbReference type="Google" id="ProtNLM"/>
    </source>
</evidence>
<feature type="transmembrane region" description="Helical" evidence="1">
    <location>
        <begin position="164"/>
        <end position="186"/>
    </location>
</feature>
<keyword evidence="1" id="KW-0812">Transmembrane</keyword>
<sequence length="304" mass="34939">MAKNDLIRGFMKRKFDVSDVLKEAWGLTVDYFFVWTAGLAIIQLPFFILGLLILFFSPLTSTFLPSMIFFGFLCSFVIAYIHKFSLTMVRNPQMVRRNFWRAVGYSISDGFFGRLLSMSIYVFIFFLAMLLLFVYFYNVLMPDANFQENMGTWMIWVANNQEKMASMLFLVFLIAPMFNLVFHLFYSYFIVSHFFLLPYIIQDTNSSDNLLRPLSAFGSLGKSFSRMNGQRGRYLLVELVLKLIPVVLGLIEVLSLLFSAGVSNIVGMIVSMINGFLLIYALAARSVMADILMSYDREIVNFGD</sequence>
<protein>
    <recommendedName>
        <fullName evidence="4">DUF975 family protein</fullName>
    </recommendedName>
</protein>
<proteinExistence type="predicted"/>
<keyword evidence="1" id="KW-1133">Transmembrane helix</keyword>
<evidence type="ECO:0000313" key="3">
    <source>
        <dbReference type="Proteomes" id="UP000183504"/>
    </source>
</evidence>
<evidence type="ECO:0000256" key="1">
    <source>
        <dbReference type="SAM" id="Phobius"/>
    </source>
</evidence>
<keyword evidence="1" id="KW-0472">Membrane</keyword>
<organism evidence="2 3">
    <name type="scientific">Streptococcus sanguinis</name>
    <dbReference type="NCBI Taxonomy" id="1305"/>
    <lineage>
        <taxon>Bacteria</taxon>
        <taxon>Bacillati</taxon>
        <taxon>Bacillota</taxon>
        <taxon>Bacilli</taxon>
        <taxon>Lactobacillales</taxon>
        <taxon>Streptococcaceae</taxon>
        <taxon>Streptococcus</taxon>
    </lineage>
</organism>
<evidence type="ECO:0000313" key="2">
    <source>
        <dbReference type="EMBL" id="CEL91496.1"/>
    </source>
</evidence>
<reference evidence="2 3" key="1">
    <citation type="submission" date="2015-01" db="EMBL/GenBank/DDBJ databases">
        <authorList>
            <person name="Pelicic Vladimir"/>
        </authorList>
    </citation>
    <scope>NUCLEOTIDE SEQUENCE [LARGE SCALE GENOMIC DNA]</scope>
    <source>
        <strain evidence="2 3">2908</strain>
    </source>
</reference>
<dbReference type="Proteomes" id="UP000183504">
    <property type="component" value="Unassembled WGS sequence"/>
</dbReference>
<dbReference type="RefSeq" id="WP_072074839.1">
    <property type="nucleotide sequence ID" value="NZ_CDMW01000001.1"/>
</dbReference>
<feature type="transmembrane region" description="Helical" evidence="1">
    <location>
        <begin position="62"/>
        <end position="81"/>
    </location>
</feature>
<dbReference type="AlphaFoldDB" id="A0A0B7GP91"/>
<feature type="transmembrane region" description="Helical" evidence="1">
    <location>
        <begin position="264"/>
        <end position="283"/>
    </location>
</feature>
<feature type="transmembrane region" description="Helical" evidence="1">
    <location>
        <begin position="234"/>
        <end position="258"/>
    </location>
</feature>